<dbReference type="CDD" id="cd14498">
    <property type="entry name" value="DSP"/>
    <property type="match status" value="1"/>
</dbReference>
<evidence type="ECO:0000256" key="7">
    <source>
        <dbReference type="ARBA" id="ARBA00023242"/>
    </source>
</evidence>
<evidence type="ECO:0008006" key="16">
    <source>
        <dbReference type="Google" id="ProtNLM"/>
    </source>
</evidence>
<feature type="domain" description="Tyrosine-protein phosphatase" evidence="12">
    <location>
        <begin position="2"/>
        <end position="145"/>
    </location>
</feature>
<dbReference type="InterPro" id="IPR000387">
    <property type="entry name" value="Tyr_Pase_dom"/>
</dbReference>
<evidence type="ECO:0000256" key="4">
    <source>
        <dbReference type="ARBA" id="ARBA00022490"/>
    </source>
</evidence>
<evidence type="ECO:0000256" key="10">
    <source>
        <dbReference type="ARBA" id="ARBA00051722"/>
    </source>
</evidence>
<comment type="catalytic activity">
    <reaction evidence="10">
        <text>O-phospho-L-tyrosyl-[protein] + H2O = L-tyrosyl-[protein] + phosphate</text>
        <dbReference type="Rhea" id="RHEA:10684"/>
        <dbReference type="Rhea" id="RHEA-COMP:10136"/>
        <dbReference type="Rhea" id="RHEA-COMP:20101"/>
        <dbReference type="ChEBI" id="CHEBI:15377"/>
        <dbReference type="ChEBI" id="CHEBI:43474"/>
        <dbReference type="ChEBI" id="CHEBI:46858"/>
        <dbReference type="ChEBI" id="CHEBI:61978"/>
        <dbReference type="EC" id="3.1.3.48"/>
    </reaction>
</comment>
<protein>
    <recommendedName>
        <fullName evidence="16">Protein-tyrosine-phosphatase</fullName>
    </recommendedName>
</protein>
<evidence type="ECO:0000259" key="13">
    <source>
        <dbReference type="PROSITE" id="PS50056"/>
    </source>
</evidence>
<comment type="catalytic activity">
    <reaction evidence="9">
        <text>O-phospho-L-threonyl-[protein] + H2O = L-threonyl-[protein] + phosphate</text>
        <dbReference type="Rhea" id="RHEA:47004"/>
        <dbReference type="Rhea" id="RHEA-COMP:11060"/>
        <dbReference type="Rhea" id="RHEA-COMP:11605"/>
        <dbReference type="ChEBI" id="CHEBI:15377"/>
        <dbReference type="ChEBI" id="CHEBI:30013"/>
        <dbReference type="ChEBI" id="CHEBI:43474"/>
        <dbReference type="ChEBI" id="CHEBI:61977"/>
        <dbReference type="EC" id="3.1.3.16"/>
    </reaction>
</comment>
<feature type="region of interest" description="Disordered" evidence="11">
    <location>
        <begin position="323"/>
        <end position="380"/>
    </location>
</feature>
<dbReference type="SMART" id="SM00195">
    <property type="entry name" value="DSPc"/>
    <property type="match status" value="1"/>
</dbReference>
<evidence type="ECO:0000259" key="12">
    <source>
        <dbReference type="PROSITE" id="PS50054"/>
    </source>
</evidence>
<dbReference type="PROSITE" id="PS50056">
    <property type="entry name" value="TYR_PHOSPHATASE_2"/>
    <property type="match status" value="1"/>
</dbReference>
<evidence type="ECO:0000256" key="1">
    <source>
        <dbReference type="ARBA" id="ARBA00004123"/>
    </source>
</evidence>
<evidence type="ECO:0000256" key="5">
    <source>
        <dbReference type="ARBA" id="ARBA00022801"/>
    </source>
</evidence>
<evidence type="ECO:0000256" key="11">
    <source>
        <dbReference type="SAM" id="MobiDB-lite"/>
    </source>
</evidence>
<dbReference type="SUPFAM" id="SSF52799">
    <property type="entry name" value="(Phosphotyrosine protein) phosphatases II"/>
    <property type="match status" value="1"/>
</dbReference>
<dbReference type="GO" id="GO:0004725">
    <property type="term" value="F:protein tyrosine phosphatase activity"/>
    <property type="evidence" value="ECO:0007669"/>
    <property type="project" value="UniProtKB-EC"/>
</dbReference>
<feature type="domain" description="Tyrosine specific protein phosphatases" evidence="13">
    <location>
        <begin position="65"/>
        <end position="123"/>
    </location>
</feature>
<evidence type="ECO:0000256" key="3">
    <source>
        <dbReference type="ARBA" id="ARBA00008601"/>
    </source>
</evidence>
<comment type="subcellular location">
    <subcellularLocation>
        <location evidence="2">Cytoplasm</location>
    </subcellularLocation>
    <subcellularLocation>
        <location evidence="1">Nucleus</location>
    </subcellularLocation>
</comment>
<dbReference type="GO" id="GO:0004722">
    <property type="term" value="F:protein serine/threonine phosphatase activity"/>
    <property type="evidence" value="ECO:0007669"/>
    <property type="project" value="UniProtKB-EC"/>
</dbReference>
<feature type="compositionally biased region" description="Basic and acidic residues" evidence="11">
    <location>
        <begin position="451"/>
        <end position="463"/>
    </location>
</feature>
<dbReference type="GO" id="GO:0008138">
    <property type="term" value="F:protein tyrosine/serine/threonine phosphatase activity"/>
    <property type="evidence" value="ECO:0007669"/>
    <property type="project" value="TreeGrafter"/>
</dbReference>
<keyword evidence="4" id="KW-0963">Cytoplasm</keyword>
<dbReference type="Gene3D" id="3.90.190.10">
    <property type="entry name" value="Protein tyrosine phosphatase superfamily"/>
    <property type="match status" value="1"/>
</dbReference>
<keyword evidence="5" id="KW-0378">Hydrolase</keyword>
<feature type="region of interest" description="Disordered" evidence="11">
    <location>
        <begin position="451"/>
        <end position="475"/>
    </location>
</feature>
<dbReference type="AlphaFoldDB" id="A0AAE1D4H5"/>
<dbReference type="Proteomes" id="UP001283361">
    <property type="component" value="Unassembled WGS sequence"/>
</dbReference>
<dbReference type="Pfam" id="PF00782">
    <property type="entry name" value="DSPc"/>
    <property type="match status" value="1"/>
</dbReference>
<comment type="similarity">
    <text evidence="3">Belongs to the protein-tyrosine phosphatase family. Non-receptor class dual specificity subfamily.</text>
</comment>
<evidence type="ECO:0000256" key="8">
    <source>
        <dbReference type="ARBA" id="ARBA00047761"/>
    </source>
</evidence>
<name>A0AAE1D4H5_9GAST</name>
<dbReference type="GO" id="GO:0005634">
    <property type="term" value="C:nucleus"/>
    <property type="evidence" value="ECO:0007669"/>
    <property type="project" value="UniProtKB-SubCell"/>
</dbReference>
<sequence>METSDCIIEGLYLGGIMAALNERDLKAKGITHVLSVDEKPLPDILTSKINYKHVFALDLYDFDLLSFFPDCLTFIDQARESGGRVLVHCQAGISRSSSIVIAYLMHKLNLSKQKAIDHVTSIRHIAKPNDGFQEQLQLFENMGTRLDKTHSEFRAYQLSKLAVKFQCGQFSGGVPESEIPAEVYVEPDYSVKGKAAFFKCRKCRLFLFHSGALTSHNIGEGESAFDWRSKVPANQKRRREDQSKLQGDIASNSGLAALKCVRSLFVDPLVWMKGKIHEIQGKMHCPKCDTKIGSYVWYGEKCPCGAWVAPAFHIDSGKVDKIPSQHVIPSSHSSTSARIQPTSPPHPPGGTTATGRPLSYVPLPERSSSAASGRKVDSPVAAVQPRVATAAAATVIRGGSMEPQGIFASSTASSALRSSTGFYRGQNPGIQRAAATVAPLQSMDLDNVRDGVENNSEDNRDLESGINSIHMDVDS</sequence>
<evidence type="ECO:0000313" key="15">
    <source>
        <dbReference type="Proteomes" id="UP001283361"/>
    </source>
</evidence>
<keyword evidence="7" id="KW-0539">Nucleus</keyword>
<dbReference type="InterPro" id="IPR020422">
    <property type="entry name" value="TYR_PHOSPHATASE_DUAL_dom"/>
</dbReference>
<keyword evidence="15" id="KW-1185">Reference proteome</keyword>
<dbReference type="PROSITE" id="PS00383">
    <property type="entry name" value="TYR_PHOSPHATASE_1"/>
    <property type="match status" value="1"/>
</dbReference>
<feature type="compositionally biased region" description="Polar residues" evidence="11">
    <location>
        <begin position="327"/>
        <end position="340"/>
    </location>
</feature>
<comment type="caution">
    <text evidence="14">The sequence shown here is derived from an EMBL/GenBank/DDBJ whole genome shotgun (WGS) entry which is preliminary data.</text>
</comment>
<dbReference type="InterPro" id="IPR000340">
    <property type="entry name" value="Dual-sp_phosphatase_cat-dom"/>
</dbReference>
<dbReference type="FunFam" id="3.90.190.10:FF:000056">
    <property type="entry name" value="Dual specificity phosphatase 12"/>
    <property type="match status" value="1"/>
</dbReference>
<proteinExistence type="inferred from homology"/>
<dbReference type="InterPro" id="IPR029021">
    <property type="entry name" value="Prot-tyrosine_phosphatase-like"/>
</dbReference>
<gene>
    <name evidence="14" type="ORF">RRG08_030834</name>
</gene>
<evidence type="ECO:0000313" key="14">
    <source>
        <dbReference type="EMBL" id="KAK3756193.1"/>
    </source>
</evidence>
<dbReference type="InterPro" id="IPR016130">
    <property type="entry name" value="Tyr_Pase_AS"/>
</dbReference>
<evidence type="ECO:0000256" key="6">
    <source>
        <dbReference type="ARBA" id="ARBA00022912"/>
    </source>
</evidence>
<dbReference type="EMBL" id="JAWDGP010005541">
    <property type="protein sequence ID" value="KAK3756193.1"/>
    <property type="molecule type" value="Genomic_DNA"/>
</dbReference>
<organism evidence="14 15">
    <name type="scientific">Elysia crispata</name>
    <name type="common">lettuce slug</name>
    <dbReference type="NCBI Taxonomy" id="231223"/>
    <lineage>
        <taxon>Eukaryota</taxon>
        <taxon>Metazoa</taxon>
        <taxon>Spiralia</taxon>
        <taxon>Lophotrochozoa</taxon>
        <taxon>Mollusca</taxon>
        <taxon>Gastropoda</taxon>
        <taxon>Heterobranchia</taxon>
        <taxon>Euthyneura</taxon>
        <taxon>Panpulmonata</taxon>
        <taxon>Sacoglossa</taxon>
        <taxon>Placobranchoidea</taxon>
        <taxon>Plakobranchidae</taxon>
        <taxon>Elysia</taxon>
    </lineage>
</organism>
<dbReference type="GO" id="GO:0005737">
    <property type="term" value="C:cytoplasm"/>
    <property type="evidence" value="ECO:0007669"/>
    <property type="project" value="UniProtKB-SubCell"/>
</dbReference>
<dbReference type="PROSITE" id="PS50054">
    <property type="entry name" value="TYR_PHOSPHATASE_DUAL"/>
    <property type="match status" value="1"/>
</dbReference>
<reference evidence="14" key="1">
    <citation type="journal article" date="2023" name="G3 (Bethesda)">
        <title>A reference genome for the long-term kleptoplast-retaining sea slug Elysia crispata morphotype clarki.</title>
        <authorList>
            <person name="Eastman K.E."/>
            <person name="Pendleton A.L."/>
            <person name="Shaikh M.A."/>
            <person name="Suttiyut T."/>
            <person name="Ogas R."/>
            <person name="Tomko P."/>
            <person name="Gavelis G."/>
            <person name="Widhalm J.R."/>
            <person name="Wisecaver J.H."/>
        </authorList>
    </citation>
    <scope>NUCLEOTIDE SEQUENCE</scope>
    <source>
        <strain evidence="14">ECLA1</strain>
    </source>
</reference>
<evidence type="ECO:0000256" key="2">
    <source>
        <dbReference type="ARBA" id="ARBA00004496"/>
    </source>
</evidence>
<comment type="catalytic activity">
    <reaction evidence="8">
        <text>O-phospho-L-seryl-[protein] + H2O = L-seryl-[protein] + phosphate</text>
        <dbReference type="Rhea" id="RHEA:20629"/>
        <dbReference type="Rhea" id="RHEA-COMP:9863"/>
        <dbReference type="Rhea" id="RHEA-COMP:11604"/>
        <dbReference type="ChEBI" id="CHEBI:15377"/>
        <dbReference type="ChEBI" id="CHEBI:29999"/>
        <dbReference type="ChEBI" id="CHEBI:43474"/>
        <dbReference type="ChEBI" id="CHEBI:83421"/>
        <dbReference type="EC" id="3.1.3.16"/>
    </reaction>
</comment>
<keyword evidence="6" id="KW-0904">Protein phosphatase</keyword>
<accession>A0AAE1D4H5</accession>
<dbReference type="PANTHER" id="PTHR45848">
    <property type="entry name" value="DUAL SPECIFICITY PROTEIN PHOSPHATASE 12 FAMILY MEMBER"/>
    <property type="match status" value="1"/>
</dbReference>
<dbReference type="PANTHER" id="PTHR45848:SF4">
    <property type="entry name" value="DUAL SPECIFICITY PROTEIN PHOSPHATASE 12"/>
    <property type="match status" value="1"/>
</dbReference>
<evidence type="ECO:0000256" key="9">
    <source>
        <dbReference type="ARBA" id="ARBA00048336"/>
    </source>
</evidence>